<proteinExistence type="predicted"/>
<feature type="compositionally biased region" description="Polar residues" evidence="1">
    <location>
        <begin position="312"/>
        <end position="321"/>
    </location>
</feature>
<feature type="compositionally biased region" description="Polar residues" evidence="1">
    <location>
        <begin position="333"/>
        <end position="342"/>
    </location>
</feature>
<name>A0A2Z7DI08_9LAMI</name>
<sequence>MWCLHSRCSLKFLSYNLRALRASWFTNEGGEGNEGFVLTNWCPFQTIQQEEGTEGGISPTQQRCGKFLELKRQGLLMSDGGHISQTIISGFRCTVEQTVGESFGYRPWGFVEGKKQIGEAEKKAAEKSKAEKPSRIEKGSRIRRRKQLVAKPSLRAISAGGPINMGIMDHSMQIFDKWKSFWTEVRLNKISSIKLVEMARTEDFLLSWAKTKIVYVLMEIMELIYRMMYEQLMQKAVKSHWENFNKDKPLANRDLMAIRMLEADLKQAGEQYRHFWGQAGPPIEKWTEAAQEHQAQAEGGEHQAPDHDNEHQAQVVSSEHPAQSHEEEESAPDDNSPSNKGESSSKDDTLETLPDSNFESLEAAKTFF</sequence>
<accession>A0A2Z7DI08</accession>
<gene>
    <name evidence="2" type="ORF">F511_05962</name>
</gene>
<keyword evidence="3" id="KW-1185">Reference proteome</keyword>
<feature type="compositionally biased region" description="Basic and acidic residues" evidence="1">
    <location>
        <begin position="299"/>
        <end position="311"/>
    </location>
</feature>
<feature type="region of interest" description="Disordered" evidence="1">
    <location>
        <begin position="288"/>
        <end position="368"/>
    </location>
</feature>
<organism evidence="2 3">
    <name type="scientific">Dorcoceras hygrometricum</name>
    <dbReference type="NCBI Taxonomy" id="472368"/>
    <lineage>
        <taxon>Eukaryota</taxon>
        <taxon>Viridiplantae</taxon>
        <taxon>Streptophyta</taxon>
        <taxon>Embryophyta</taxon>
        <taxon>Tracheophyta</taxon>
        <taxon>Spermatophyta</taxon>
        <taxon>Magnoliopsida</taxon>
        <taxon>eudicotyledons</taxon>
        <taxon>Gunneridae</taxon>
        <taxon>Pentapetalae</taxon>
        <taxon>asterids</taxon>
        <taxon>lamiids</taxon>
        <taxon>Lamiales</taxon>
        <taxon>Gesneriaceae</taxon>
        <taxon>Didymocarpoideae</taxon>
        <taxon>Trichosporeae</taxon>
        <taxon>Loxocarpinae</taxon>
        <taxon>Dorcoceras</taxon>
    </lineage>
</organism>
<dbReference type="Proteomes" id="UP000250235">
    <property type="component" value="Unassembled WGS sequence"/>
</dbReference>
<evidence type="ECO:0000313" key="2">
    <source>
        <dbReference type="EMBL" id="KZV57088.1"/>
    </source>
</evidence>
<protein>
    <submittedName>
        <fullName evidence="2">Uncharacterized protein</fullName>
    </submittedName>
</protein>
<dbReference type="EMBL" id="KQ987720">
    <property type="protein sequence ID" value="KZV57088.1"/>
    <property type="molecule type" value="Genomic_DNA"/>
</dbReference>
<evidence type="ECO:0000313" key="3">
    <source>
        <dbReference type="Proteomes" id="UP000250235"/>
    </source>
</evidence>
<reference evidence="2 3" key="1">
    <citation type="journal article" date="2015" name="Proc. Natl. Acad. Sci. U.S.A.">
        <title>The resurrection genome of Boea hygrometrica: A blueprint for survival of dehydration.</title>
        <authorList>
            <person name="Xiao L."/>
            <person name="Yang G."/>
            <person name="Zhang L."/>
            <person name="Yang X."/>
            <person name="Zhao S."/>
            <person name="Ji Z."/>
            <person name="Zhou Q."/>
            <person name="Hu M."/>
            <person name="Wang Y."/>
            <person name="Chen M."/>
            <person name="Xu Y."/>
            <person name="Jin H."/>
            <person name="Xiao X."/>
            <person name="Hu G."/>
            <person name="Bao F."/>
            <person name="Hu Y."/>
            <person name="Wan P."/>
            <person name="Li L."/>
            <person name="Deng X."/>
            <person name="Kuang T."/>
            <person name="Xiang C."/>
            <person name="Zhu J.K."/>
            <person name="Oliver M.J."/>
            <person name="He Y."/>
        </authorList>
    </citation>
    <scope>NUCLEOTIDE SEQUENCE [LARGE SCALE GENOMIC DNA]</scope>
    <source>
        <strain evidence="3">cv. XS01</strain>
    </source>
</reference>
<evidence type="ECO:0000256" key="1">
    <source>
        <dbReference type="SAM" id="MobiDB-lite"/>
    </source>
</evidence>
<dbReference type="AlphaFoldDB" id="A0A2Z7DI08"/>